<name>A0ABW8YFW1_9FLAO</name>
<dbReference type="EMBL" id="JBELQB010000011">
    <property type="protein sequence ID" value="MFL9838592.1"/>
    <property type="molecule type" value="Genomic_DNA"/>
</dbReference>
<dbReference type="Pfam" id="PF18962">
    <property type="entry name" value="Por_Secre_tail"/>
    <property type="match status" value="1"/>
</dbReference>
<evidence type="ECO:0000259" key="3">
    <source>
        <dbReference type="Pfam" id="PF18962"/>
    </source>
</evidence>
<evidence type="ECO:0000256" key="2">
    <source>
        <dbReference type="SAM" id="SignalP"/>
    </source>
</evidence>
<organism evidence="4 5">
    <name type="scientific">Flavobacterium rhizophilum</name>
    <dbReference type="NCBI Taxonomy" id="3163296"/>
    <lineage>
        <taxon>Bacteria</taxon>
        <taxon>Pseudomonadati</taxon>
        <taxon>Bacteroidota</taxon>
        <taxon>Flavobacteriia</taxon>
        <taxon>Flavobacteriales</taxon>
        <taxon>Flavobacteriaceae</taxon>
        <taxon>Flavobacterium</taxon>
    </lineage>
</organism>
<reference evidence="4 5" key="1">
    <citation type="submission" date="2024-06" db="EMBL/GenBank/DDBJ databases">
        <authorList>
            <person name="Kaempfer P."/>
            <person name="Viver T."/>
        </authorList>
    </citation>
    <scope>NUCLEOTIDE SEQUENCE [LARGE SCALE GENOMIC DNA]</scope>
    <source>
        <strain evidence="4 5">ST-75</strain>
    </source>
</reference>
<gene>
    <name evidence="4" type="ORF">ABS768_13845</name>
</gene>
<feature type="signal peptide" evidence="2">
    <location>
        <begin position="1"/>
        <end position="19"/>
    </location>
</feature>
<dbReference type="RefSeq" id="WP_408075544.1">
    <property type="nucleotide sequence ID" value="NZ_JBELQB010000011.1"/>
</dbReference>
<protein>
    <submittedName>
        <fullName evidence="4">T9SS type A sorting domain-containing protein</fullName>
    </submittedName>
</protein>
<comment type="caution">
    <text evidence="4">The sequence shown here is derived from an EMBL/GenBank/DDBJ whole genome shotgun (WGS) entry which is preliminary data.</text>
</comment>
<feature type="domain" description="Secretion system C-terminal sorting" evidence="3">
    <location>
        <begin position="510"/>
        <end position="586"/>
    </location>
</feature>
<keyword evidence="5" id="KW-1185">Reference proteome</keyword>
<feature type="chain" id="PRO_5047149852" evidence="2">
    <location>
        <begin position="20"/>
        <end position="587"/>
    </location>
</feature>
<keyword evidence="1 2" id="KW-0732">Signal</keyword>
<sequence length="587" mass="63824">MKQLLLTASLVCASIMANAQCDPTATLSENFNTFENLPENCWSSLSDGPMIYIDGEEGENFVTFYASTFVDTDAYLITPELNTLNGNYELSFDTQRVVMGPPPAPGTVTIQIGTLTDNTNAETFVAFGEPITVTDEYTTHTNIAITAAEGSYIAFKISGDTAHNAAFIDNVVWSEIPNTCEAADTLDENFNEFEITGPATDFPQNCWSKLTTNTMVYLDGEEGEIAATFYTGMSINEAGYLITPALSTIDGNHKLSFDAAKLTEANVTVQIGTMTDPADAETFTAFGDIITLSADVTTYSDIVINATEDTYIAFQFMADAVHNAAILDNVKWEINCEAQAGLEEGFEDFIVAGPTASFPQNCWSSLTDGTFVYIDQDEETQNKFVTYYSMMSTNSPGYLISPSIIATQDAYGVTFNSYKEGAGSVTVQLGTMTNPADTETFTAVGEPIALTEENQNYTVEFAQGSFDEETHLVFMINTDTAHHAAFIDNVMFTNLLDNDDFNLSTTNFSVYPNPSSDKNVTVNFSSQNTDATQANITVYSITGSIIYNTVITNGQPQQINLSALNSGLYLVKVQAGNYTDTKKLIIK</sequence>
<evidence type="ECO:0000256" key="1">
    <source>
        <dbReference type="ARBA" id="ARBA00022729"/>
    </source>
</evidence>
<dbReference type="Proteomes" id="UP001629059">
    <property type="component" value="Unassembled WGS sequence"/>
</dbReference>
<accession>A0ABW8YFW1</accession>
<dbReference type="InterPro" id="IPR026444">
    <property type="entry name" value="Secre_tail"/>
</dbReference>
<dbReference type="NCBIfam" id="TIGR04183">
    <property type="entry name" value="Por_Secre_tail"/>
    <property type="match status" value="1"/>
</dbReference>
<proteinExistence type="predicted"/>
<dbReference type="Gene3D" id="2.60.120.260">
    <property type="entry name" value="Galactose-binding domain-like"/>
    <property type="match status" value="1"/>
</dbReference>
<evidence type="ECO:0000313" key="4">
    <source>
        <dbReference type="EMBL" id="MFL9838592.1"/>
    </source>
</evidence>
<evidence type="ECO:0000313" key="5">
    <source>
        <dbReference type="Proteomes" id="UP001629059"/>
    </source>
</evidence>